<dbReference type="EMBL" id="LECT01000054">
    <property type="protein sequence ID" value="KLU01309.1"/>
    <property type="molecule type" value="Genomic_DNA"/>
</dbReference>
<dbReference type="PATRIC" id="fig|595434.4.peg.6150"/>
<dbReference type="Proteomes" id="UP000036367">
    <property type="component" value="Unassembled WGS sequence"/>
</dbReference>
<keyword evidence="2" id="KW-1185">Reference proteome</keyword>
<protein>
    <submittedName>
        <fullName evidence="1">Uncharacterized protein</fullName>
    </submittedName>
</protein>
<sequence>MASEVSWLHHLGELCALCGKRHAVGEIGNLLDASLLAKHRLGAM</sequence>
<comment type="caution">
    <text evidence="1">The sequence shown here is derived from an EMBL/GenBank/DDBJ whole genome shotgun (WGS) entry which is preliminary data.</text>
</comment>
<evidence type="ECO:0000313" key="2">
    <source>
        <dbReference type="Proteomes" id="UP000036367"/>
    </source>
</evidence>
<gene>
    <name evidence="1" type="ORF">RISK_006465</name>
</gene>
<proteinExistence type="predicted"/>
<name>A0A0J1E772_RHOIS</name>
<reference evidence="1" key="1">
    <citation type="submission" date="2015-05" db="EMBL/GenBank/DDBJ databases">
        <title>Permanent draft genome of Rhodopirellula islandicus K833.</title>
        <authorList>
            <person name="Kizina J."/>
            <person name="Richter M."/>
            <person name="Glockner F.O."/>
            <person name="Harder J."/>
        </authorList>
    </citation>
    <scope>NUCLEOTIDE SEQUENCE [LARGE SCALE GENOMIC DNA]</scope>
    <source>
        <strain evidence="1">K833</strain>
    </source>
</reference>
<organism evidence="1 2">
    <name type="scientific">Rhodopirellula islandica</name>
    <dbReference type="NCBI Taxonomy" id="595434"/>
    <lineage>
        <taxon>Bacteria</taxon>
        <taxon>Pseudomonadati</taxon>
        <taxon>Planctomycetota</taxon>
        <taxon>Planctomycetia</taxon>
        <taxon>Pirellulales</taxon>
        <taxon>Pirellulaceae</taxon>
        <taxon>Rhodopirellula</taxon>
    </lineage>
</organism>
<dbReference type="AlphaFoldDB" id="A0A0J1E772"/>
<accession>A0A0J1E772</accession>
<dbReference type="STRING" id="595434.RISK_006465"/>
<evidence type="ECO:0000313" key="1">
    <source>
        <dbReference type="EMBL" id="KLU01309.1"/>
    </source>
</evidence>